<dbReference type="GO" id="GO:0005737">
    <property type="term" value="C:cytoplasm"/>
    <property type="evidence" value="ECO:0007669"/>
    <property type="project" value="TreeGrafter"/>
</dbReference>
<dbReference type="InterPro" id="IPR011990">
    <property type="entry name" value="TPR-like_helical_dom_sf"/>
</dbReference>
<dbReference type="SUPFAM" id="SSF48452">
    <property type="entry name" value="TPR-like"/>
    <property type="match status" value="2"/>
</dbReference>
<dbReference type="SUPFAM" id="SSF46894">
    <property type="entry name" value="C-terminal effector domain of the bipartite response regulators"/>
    <property type="match status" value="1"/>
</dbReference>
<dbReference type="GO" id="GO:0003677">
    <property type="term" value="F:DNA binding"/>
    <property type="evidence" value="ECO:0007669"/>
    <property type="project" value="InterPro"/>
</dbReference>
<dbReference type="OrthoDB" id="3202170at2"/>
<dbReference type="InterPro" id="IPR036388">
    <property type="entry name" value="WH-like_DNA-bd_sf"/>
</dbReference>
<dbReference type="Pfam" id="PF00196">
    <property type="entry name" value="GerE"/>
    <property type="match status" value="1"/>
</dbReference>
<feature type="region of interest" description="Disordered" evidence="3">
    <location>
        <begin position="891"/>
        <end position="915"/>
    </location>
</feature>
<reference evidence="5 6" key="1">
    <citation type="journal article" date="2015" name="Stand. Genomic Sci.">
        <title>Genomic Encyclopedia of Bacterial and Archaeal Type Strains, Phase III: the genomes of soil and plant-associated and newly described type strains.</title>
        <authorList>
            <person name="Whitman W.B."/>
            <person name="Woyke T."/>
            <person name="Klenk H.P."/>
            <person name="Zhou Y."/>
            <person name="Lilburn T.G."/>
            <person name="Beck B.J."/>
            <person name="De Vos P."/>
            <person name="Vandamme P."/>
            <person name="Eisen J.A."/>
            <person name="Garrity G."/>
            <person name="Hugenholtz P."/>
            <person name="Kyrpides N.C."/>
        </authorList>
    </citation>
    <scope>NUCLEOTIDE SEQUENCE [LARGE SCALE GENOMIC DNA]</scope>
    <source>
        <strain evidence="5 6">VKM Ac-2572</strain>
    </source>
</reference>
<dbReference type="Gene3D" id="1.10.10.10">
    <property type="entry name" value="Winged helix-like DNA-binding domain superfamily/Winged helix DNA-binding domain"/>
    <property type="match status" value="1"/>
</dbReference>
<keyword evidence="6" id="KW-1185">Reference proteome</keyword>
<dbReference type="Gene3D" id="1.25.40.10">
    <property type="entry name" value="Tetratricopeptide repeat domain"/>
    <property type="match status" value="1"/>
</dbReference>
<evidence type="ECO:0000313" key="5">
    <source>
        <dbReference type="EMBL" id="TCO34424.1"/>
    </source>
</evidence>
<dbReference type="SUPFAM" id="SSF52540">
    <property type="entry name" value="P-loop containing nucleoside triphosphate hydrolases"/>
    <property type="match status" value="1"/>
</dbReference>
<dbReference type="Pfam" id="PF13191">
    <property type="entry name" value="AAA_16"/>
    <property type="match status" value="1"/>
</dbReference>
<comment type="caution">
    <text evidence="5">The sequence shown here is derived from an EMBL/GenBank/DDBJ whole genome shotgun (WGS) entry which is preliminary data.</text>
</comment>
<evidence type="ECO:0000259" key="4">
    <source>
        <dbReference type="PROSITE" id="PS50043"/>
    </source>
</evidence>
<dbReference type="GO" id="GO:0006355">
    <property type="term" value="P:regulation of DNA-templated transcription"/>
    <property type="evidence" value="ECO:0007669"/>
    <property type="project" value="InterPro"/>
</dbReference>
<dbReference type="AlphaFoldDB" id="A0A4R2HSZ5"/>
<dbReference type="GO" id="GO:0004016">
    <property type="term" value="F:adenylate cyclase activity"/>
    <property type="evidence" value="ECO:0007669"/>
    <property type="project" value="TreeGrafter"/>
</dbReference>
<evidence type="ECO:0000256" key="1">
    <source>
        <dbReference type="ARBA" id="ARBA00022741"/>
    </source>
</evidence>
<keyword evidence="2" id="KW-0067">ATP-binding</keyword>
<gene>
    <name evidence="5" type="ORF">EV652_102490</name>
</gene>
<organism evidence="5 6">
    <name type="scientific">Kribbella steppae</name>
    <dbReference type="NCBI Taxonomy" id="2512223"/>
    <lineage>
        <taxon>Bacteria</taxon>
        <taxon>Bacillati</taxon>
        <taxon>Actinomycetota</taxon>
        <taxon>Actinomycetes</taxon>
        <taxon>Propionibacteriales</taxon>
        <taxon>Kribbellaceae</taxon>
        <taxon>Kribbella</taxon>
    </lineage>
</organism>
<dbReference type="SMART" id="SM00421">
    <property type="entry name" value="HTH_LUXR"/>
    <property type="match status" value="1"/>
</dbReference>
<dbReference type="PANTHER" id="PTHR16305:SF35">
    <property type="entry name" value="TRANSCRIPTIONAL ACTIVATOR DOMAIN"/>
    <property type="match status" value="1"/>
</dbReference>
<dbReference type="InterPro" id="IPR027417">
    <property type="entry name" value="P-loop_NTPase"/>
</dbReference>
<dbReference type="Proteomes" id="UP000294508">
    <property type="component" value="Unassembled WGS sequence"/>
</dbReference>
<keyword evidence="1" id="KW-0547">Nucleotide-binding</keyword>
<feature type="compositionally biased region" description="Low complexity" evidence="3">
    <location>
        <begin position="891"/>
        <end position="905"/>
    </location>
</feature>
<dbReference type="InterPro" id="IPR016032">
    <property type="entry name" value="Sig_transdc_resp-reg_C-effctor"/>
</dbReference>
<dbReference type="InterPro" id="IPR041664">
    <property type="entry name" value="AAA_16"/>
</dbReference>
<dbReference type="GO" id="GO:0005524">
    <property type="term" value="F:ATP binding"/>
    <property type="evidence" value="ECO:0007669"/>
    <property type="project" value="UniProtKB-KW"/>
</dbReference>
<dbReference type="CDD" id="cd06170">
    <property type="entry name" value="LuxR_C_like"/>
    <property type="match status" value="1"/>
</dbReference>
<dbReference type="RefSeq" id="WP_132208192.1">
    <property type="nucleotide sequence ID" value="NZ_SLWN01000002.1"/>
</dbReference>
<evidence type="ECO:0000313" key="6">
    <source>
        <dbReference type="Proteomes" id="UP000294508"/>
    </source>
</evidence>
<name>A0A4R2HSZ5_9ACTN</name>
<dbReference type="PRINTS" id="PR00038">
    <property type="entry name" value="HTHLUXR"/>
</dbReference>
<evidence type="ECO:0000256" key="3">
    <source>
        <dbReference type="SAM" id="MobiDB-lite"/>
    </source>
</evidence>
<dbReference type="SMART" id="SM00382">
    <property type="entry name" value="AAA"/>
    <property type="match status" value="1"/>
</dbReference>
<dbReference type="InterPro" id="IPR000792">
    <property type="entry name" value="Tscrpt_reg_LuxR_C"/>
</dbReference>
<sequence>MLVGRDTERRVIEQLVAGARVGAAGVLLVTGEPGIGKTTLLDEAATLTTGLRLLRARGTEAERDVPFGALHQLLRPALADLGRIPHPQQAALSAALALSPGESTADRFAVGAATLSLICRYAEEAPVAVIVDDAHLLDRPSAEALLFAARRFLADPIVLLIAARQHESHPLAEADLPSLSLGGVPLEAAQQLVHGLPVDLVARLHRTVAGNPLALLELAGSPDELQRLPPGVPLPVPALLADAFTKRANRLSPAARTALLVAAVDDGELGVVVRACKDLSVDVAALAEAESAALVAIREGRVEFRHPLVRSAIYTSADPAERRTVHLAVAAATQDEDRRAWHLSETVLGTDDEVAARLDVAAGHAAGRGAHSVAATAYERAARLTEAPQDRAPRLVAAGEAAWSAGLPERADALLDEALALQPPSTTKIRAQEIRADIAVKCGSPAQARDILIEAASECEDAAIATGLLADAVSACYRLCDTACALKAAEGIDRLLPAVDRPGPRIIGMMASGVAKILAGQGGTDQIRQAIALAPSDELDRDRRRQVWMAIAPLFLRESGTGRALLQQAMLERRDQVALGALPGLLFVLARDDATTDRWADAATSYDEGIRLARETGQTAELAMNLAGQAWLAAHQGHQECQDLAAEALRICTERGIQLGTVWSLFALGDYELGRGDPAAALPQYERLFDVLASNGLKDPDLSPAPELVEAYLRLGRSDDAESVAREYVVQAQAKGQPWSLARASRVRGVVDESEEGFEKALGWHAETLDVFERARTRLAYGAWLRRTRRRVDARAQLRLAVEAFDELGAAGWADQAASELKATGETARRRVPSTADELTPQERQIALLLADGQSIRAAAARLFLSPKTVEYHLRKVYAKLGIHSRTELAQHLAAPSQHAQHAQPTDPEHPLNHR</sequence>
<dbReference type="InterPro" id="IPR003593">
    <property type="entry name" value="AAA+_ATPase"/>
</dbReference>
<evidence type="ECO:0000256" key="2">
    <source>
        <dbReference type="ARBA" id="ARBA00022840"/>
    </source>
</evidence>
<accession>A0A4R2HSZ5</accession>
<protein>
    <submittedName>
        <fullName evidence="5">Regulatory LuxR family protein</fullName>
    </submittedName>
</protein>
<dbReference type="PROSITE" id="PS50043">
    <property type="entry name" value="HTH_LUXR_2"/>
    <property type="match status" value="1"/>
</dbReference>
<feature type="domain" description="HTH luxR-type" evidence="4">
    <location>
        <begin position="832"/>
        <end position="897"/>
    </location>
</feature>
<dbReference type="PANTHER" id="PTHR16305">
    <property type="entry name" value="TESTICULAR SOLUBLE ADENYLYL CYCLASE"/>
    <property type="match status" value="1"/>
</dbReference>
<dbReference type="EMBL" id="SLWN01000002">
    <property type="protein sequence ID" value="TCO34424.1"/>
    <property type="molecule type" value="Genomic_DNA"/>
</dbReference>
<proteinExistence type="predicted"/>